<keyword evidence="10" id="KW-1185">Reference proteome</keyword>
<evidence type="ECO:0000256" key="1">
    <source>
        <dbReference type="ARBA" id="ARBA00010337"/>
    </source>
</evidence>
<dbReference type="GO" id="GO:0051225">
    <property type="term" value="P:spindle assembly"/>
    <property type="evidence" value="ECO:0007669"/>
    <property type="project" value="TreeGrafter"/>
</dbReference>
<evidence type="ECO:0000313" key="10">
    <source>
        <dbReference type="Proteomes" id="UP000002630"/>
    </source>
</evidence>
<feature type="compositionally biased region" description="Low complexity" evidence="6">
    <location>
        <begin position="240"/>
        <end position="254"/>
    </location>
</feature>
<proteinExistence type="inferred from homology"/>
<dbReference type="Pfam" id="PF17681">
    <property type="entry name" value="GCP_N_terminal"/>
    <property type="match status" value="1"/>
</dbReference>
<dbReference type="GO" id="GO:0043015">
    <property type="term" value="F:gamma-tubulin binding"/>
    <property type="evidence" value="ECO:0007669"/>
    <property type="project" value="InterPro"/>
</dbReference>
<feature type="compositionally biased region" description="Basic and acidic residues" evidence="6">
    <location>
        <begin position="9"/>
        <end position="22"/>
    </location>
</feature>
<dbReference type="EMBL" id="FN647683">
    <property type="protein sequence ID" value="CBN79178.1"/>
    <property type="molecule type" value="Genomic_DNA"/>
</dbReference>
<dbReference type="STRING" id="2880.D8LBZ5"/>
<accession>D8LBZ5</accession>
<dbReference type="Gene3D" id="1.20.120.1900">
    <property type="entry name" value="Gamma-tubulin complex, C-terminal domain"/>
    <property type="match status" value="1"/>
</dbReference>
<keyword evidence="4 5" id="KW-0206">Cytoskeleton</keyword>
<dbReference type="eggNOG" id="KOG2001">
    <property type="taxonomic scope" value="Eukaryota"/>
</dbReference>
<name>D8LBZ5_ECTSI</name>
<dbReference type="InterPro" id="IPR040457">
    <property type="entry name" value="GCP_C"/>
</dbReference>
<keyword evidence="3 5" id="KW-0493">Microtubule</keyword>
<feature type="compositionally biased region" description="Low complexity" evidence="6">
    <location>
        <begin position="88"/>
        <end position="118"/>
    </location>
</feature>
<feature type="region of interest" description="Disordered" evidence="6">
    <location>
        <begin position="1"/>
        <end position="22"/>
    </location>
</feature>
<evidence type="ECO:0000259" key="8">
    <source>
        <dbReference type="Pfam" id="PF17681"/>
    </source>
</evidence>
<dbReference type="GO" id="GO:0051011">
    <property type="term" value="F:microtubule minus-end binding"/>
    <property type="evidence" value="ECO:0007669"/>
    <property type="project" value="TreeGrafter"/>
</dbReference>
<protein>
    <recommendedName>
        <fullName evidence="5">Spindle pole body component</fullName>
    </recommendedName>
</protein>
<dbReference type="GO" id="GO:0000922">
    <property type="term" value="C:spindle pole"/>
    <property type="evidence" value="ECO:0007669"/>
    <property type="project" value="InterPro"/>
</dbReference>
<sequence>MSASRSRGKRDTSPPRRGTLDLVRELARLRDQEPTRFPAAYLDLKLGQGHHTCGTLSTPANANESMKASEEASEETVPDLDHLLKVFAPPARTPSSASPRPGSGSSSYSQLRSGAASSRRSPTAVPSFGSPLAGNMNAAGLGESLLDVSGISGIAGDNNDFNYNDSDLFLGGGGDSGDSGGGGGGGGGGGYGGGVAANGASTRGRHHRLDLDTTGGGNNGSVLGGATSPRWQQPGPGRTAAVDAALVSRAATLRLGGGGGEGETPGRSRSPMTDSFLLRNGGGSSGDGSDGLGVGRNGASARRGGGVGASGEWDAKAGESDDDEIHQLIAEAQPLSAEAVADQTPDVQDVRCVCLHQPVLLRGSQGRYLQVSKEEQEAEGDEEDFDDNASIVTAVTAISGDKVGGAAGGGGLIAGELKTLFGVSAEGTGTGDPSEVVNFVSASQRGDRGPVVYGQSVCIKSVHGKGKYLRVSSSGALAFARFVRKGERIELEHTEYSGARSGARTSLMMRPGDYGGGWEVAAGRREQYRGEEYESWEILPAGVPYLPPWRRNRSYLTRDFLLAPPPKAPSRAVAKLFGIEPGDGVVIDYDHRRSGGGGGAELQRSRGEGAGWGRQGGGGVAEALPEAMQEQLLLDDLLYAMMGFAGSYIVVKGVGGSGSGGQGEAAAPPASLYDLEFAVNVGDSIDQSLAYLAERVLPLCNNYVRVNRFASERAQYEFGKVAHALAAGVQRLLREYLVLVAQLESQLLQGKLSLQRLWFYVQPSMRTMESLEALTVELRDSKGGEMLRRLRALGGTGGGGDEASRQLYTFLLHQASVPYLEMLEIWIYHGNLNDQYGEFMIEQAEDVHKQDVGQDFNTRYWSGRYLLRPEHVIANLAGRQDKILTTGKYLNVVRECGRRVDCPLAGPIPADPGAAGEGLYLKVIDGAYGFASRCLMHLVVREGQLLPRLESIKHYFLLDRGDFFEHLLDCAETELDKVIPQISVPRLESLLHLSVPDELGLARPVQG</sequence>
<dbReference type="GO" id="GO:0000278">
    <property type="term" value="P:mitotic cell cycle"/>
    <property type="evidence" value="ECO:0007669"/>
    <property type="project" value="TreeGrafter"/>
</dbReference>
<dbReference type="GO" id="GO:0051321">
    <property type="term" value="P:meiotic cell cycle"/>
    <property type="evidence" value="ECO:0007669"/>
    <property type="project" value="TreeGrafter"/>
</dbReference>
<evidence type="ECO:0000256" key="4">
    <source>
        <dbReference type="ARBA" id="ARBA00023212"/>
    </source>
</evidence>
<keyword evidence="2 5" id="KW-0963">Cytoplasm</keyword>
<comment type="subcellular location">
    <subcellularLocation>
        <location evidence="5">Cytoplasm</location>
        <location evidence="5">Cytoskeleton</location>
        <location evidence="5">Microtubule organizing center</location>
    </subcellularLocation>
</comment>
<dbReference type="GO" id="GO:0000930">
    <property type="term" value="C:gamma-tubulin complex"/>
    <property type="evidence" value="ECO:0007669"/>
    <property type="project" value="TreeGrafter"/>
</dbReference>
<evidence type="ECO:0000256" key="2">
    <source>
        <dbReference type="ARBA" id="ARBA00022490"/>
    </source>
</evidence>
<dbReference type="GO" id="GO:0007020">
    <property type="term" value="P:microtubule nucleation"/>
    <property type="evidence" value="ECO:0007669"/>
    <property type="project" value="InterPro"/>
</dbReference>
<dbReference type="InterPro" id="IPR041470">
    <property type="entry name" value="GCP_N"/>
</dbReference>
<evidence type="ECO:0000313" key="9">
    <source>
        <dbReference type="EMBL" id="CBN79178.1"/>
    </source>
</evidence>
<feature type="region of interest" description="Disordered" evidence="6">
    <location>
        <begin position="172"/>
        <end position="319"/>
    </location>
</feature>
<dbReference type="AlphaFoldDB" id="D8LBZ5"/>
<dbReference type="InterPro" id="IPR042241">
    <property type="entry name" value="GCP_C_sf"/>
</dbReference>
<dbReference type="Pfam" id="PF04130">
    <property type="entry name" value="GCP_C_terminal"/>
    <property type="match status" value="1"/>
</dbReference>
<evidence type="ECO:0000259" key="7">
    <source>
        <dbReference type="Pfam" id="PF04130"/>
    </source>
</evidence>
<dbReference type="PANTHER" id="PTHR19302:SF13">
    <property type="entry name" value="GAMMA-TUBULIN COMPLEX COMPONENT 2"/>
    <property type="match status" value="1"/>
</dbReference>
<evidence type="ECO:0000256" key="6">
    <source>
        <dbReference type="SAM" id="MobiDB-lite"/>
    </source>
</evidence>
<feature type="compositionally biased region" description="Gly residues" evidence="6">
    <location>
        <begin position="280"/>
        <end position="296"/>
    </location>
</feature>
<dbReference type="GO" id="GO:0005874">
    <property type="term" value="C:microtubule"/>
    <property type="evidence" value="ECO:0007669"/>
    <property type="project" value="UniProtKB-KW"/>
</dbReference>
<feature type="compositionally biased region" description="Gly residues" evidence="6">
    <location>
        <begin position="172"/>
        <end position="196"/>
    </location>
</feature>
<dbReference type="PANTHER" id="PTHR19302">
    <property type="entry name" value="GAMMA TUBULIN COMPLEX PROTEIN"/>
    <property type="match status" value="1"/>
</dbReference>
<feature type="region of interest" description="Disordered" evidence="6">
    <location>
        <begin position="594"/>
        <end position="614"/>
    </location>
</feature>
<reference evidence="9 10" key="1">
    <citation type="journal article" date="2010" name="Nature">
        <title>The Ectocarpus genome and the independent evolution of multicellularity in brown algae.</title>
        <authorList>
            <person name="Cock J.M."/>
            <person name="Sterck L."/>
            <person name="Rouze P."/>
            <person name="Scornet D."/>
            <person name="Allen A.E."/>
            <person name="Amoutzias G."/>
            <person name="Anthouard V."/>
            <person name="Artiguenave F."/>
            <person name="Aury J.M."/>
            <person name="Badger J.H."/>
            <person name="Beszteri B."/>
            <person name="Billiau K."/>
            <person name="Bonnet E."/>
            <person name="Bothwell J.H."/>
            <person name="Bowler C."/>
            <person name="Boyen C."/>
            <person name="Brownlee C."/>
            <person name="Carrano C.J."/>
            <person name="Charrier B."/>
            <person name="Cho G.Y."/>
            <person name="Coelho S.M."/>
            <person name="Collen J."/>
            <person name="Corre E."/>
            <person name="Da Silva C."/>
            <person name="Delage L."/>
            <person name="Delaroque N."/>
            <person name="Dittami S.M."/>
            <person name="Doulbeau S."/>
            <person name="Elias M."/>
            <person name="Farnham G."/>
            <person name="Gachon C.M."/>
            <person name="Gschloessl B."/>
            <person name="Heesch S."/>
            <person name="Jabbari K."/>
            <person name="Jubin C."/>
            <person name="Kawai H."/>
            <person name="Kimura K."/>
            <person name="Kloareg B."/>
            <person name="Kupper F.C."/>
            <person name="Lang D."/>
            <person name="Le Bail A."/>
            <person name="Leblanc C."/>
            <person name="Lerouge P."/>
            <person name="Lohr M."/>
            <person name="Lopez P.J."/>
            <person name="Martens C."/>
            <person name="Maumus F."/>
            <person name="Michel G."/>
            <person name="Miranda-Saavedra D."/>
            <person name="Morales J."/>
            <person name="Moreau H."/>
            <person name="Motomura T."/>
            <person name="Nagasato C."/>
            <person name="Napoli C.A."/>
            <person name="Nelson D.R."/>
            <person name="Nyvall-Collen P."/>
            <person name="Peters A.F."/>
            <person name="Pommier C."/>
            <person name="Potin P."/>
            <person name="Poulain J."/>
            <person name="Quesneville H."/>
            <person name="Read B."/>
            <person name="Rensing S.A."/>
            <person name="Ritter A."/>
            <person name="Rousvoal S."/>
            <person name="Samanta M."/>
            <person name="Samson G."/>
            <person name="Schroeder D.C."/>
            <person name="Segurens B."/>
            <person name="Strittmatter M."/>
            <person name="Tonon T."/>
            <person name="Tregear J.W."/>
            <person name="Valentin K."/>
            <person name="von Dassow P."/>
            <person name="Yamagishi T."/>
            <person name="Van de Peer Y."/>
            <person name="Wincker P."/>
        </authorList>
    </citation>
    <scope>NUCLEOTIDE SEQUENCE [LARGE SCALE GENOMIC DNA]</scope>
    <source>
        <strain evidence="10">Ec32 / CCAP1310/4</strain>
    </source>
</reference>
<feature type="compositionally biased region" description="Gly residues" evidence="6">
    <location>
        <begin position="214"/>
        <end position="223"/>
    </location>
</feature>
<dbReference type="GO" id="GO:0031122">
    <property type="term" value="P:cytoplasmic microtubule organization"/>
    <property type="evidence" value="ECO:0007669"/>
    <property type="project" value="TreeGrafter"/>
</dbReference>
<dbReference type="InterPro" id="IPR007259">
    <property type="entry name" value="GCP"/>
</dbReference>
<comment type="similarity">
    <text evidence="1 5">Belongs to the TUBGCP family.</text>
</comment>
<organism evidence="9 10">
    <name type="scientific">Ectocarpus siliculosus</name>
    <name type="common">Brown alga</name>
    <name type="synonym">Conferva siliculosa</name>
    <dbReference type="NCBI Taxonomy" id="2880"/>
    <lineage>
        <taxon>Eukaryota</taxon>
        <taxon>Sar</taxon>
        <taxon>Stramenopiles</taxon>
        <taxon>Ochrophyta</taxon>
        <taxon>PX clade</taxon>
        <taxon>Phaeophyceae</taxon>
        <taxon>Ectocarpales</taxon>
        <taxon>Ectocarpaceae</taxon>
        <taxon>Ectocarpus</taxon>
    </lineage>
</organism>
<dbReference type="Proteomes" id="UP000002630">
    <property type="component" value="Linkage Group LG08"/>
</dbReference>
<feature type="region of interest" description="Disordered" evidence="6">
    <location>
        <begin position="49"/>
        <end position="129"/>
    </location>
</feature>
<dbReference type="InParanoid" id="D8LBZ5"/>
<dbReference type="OrthoDB" id="2192946at2759"/>
<gene>
    <name evidence="9" type="ORF">Esi_0010_0082</name>
</gene>
<feature type="domain" description="Gamma tubulin complex component C-terminal" evidence="7">
    <location>
        <begin position="945"/>
        <end position="995"/>
    </location>
</feature>
<evidence type="ECO:0000256" key="5">
    <source>
        <dbReference type="RuleBase" id="RU363050"/>
    </source>
</evidence>
<dbReference type="EMBL" id="FN649733">
    <property type="protein sequence ID" value="CBN79178.1"/>
    <property type="molecule type" value="Genomic_DNA"/>
</dbReference>
<feature type="domain" description="Gamma tubulin complex component protein N-terminal" evidence="8">
    <location>
        <begin position="634"/>
        <end position="942"/>
    </location>
</feature>
<evidence type="ECO:0000256" key="3">
    <source>
        <dbReference type="ARBA" id="ARBA00022701"/>
    </source>
</evidence>